<dbReference type="AlphaFoldDB" id="A0AAV6N3K7"/>
<name>A0AAV6N3K7_9ROSI</name>
<evidence type="ECO:0000313" key="3">
    <source>
        <dbReference type="Proteomes" id="UP000685013"/>
    </source>
</evidence>
<feature type="non-terminal residue" evidence="2">
    <location>
        <position position="1"/>
    </location>
</feature>
<comment type="caution">
    <text evidence="2">The sequence shown here is derived from an EMBL/GenBank/DDBJ whole genome shotgun (WGS) entry which is preliminary data.</text>
</comment>
<dbReference type="InterPro" id="IPR057192">
    <property type="entry name" value="DUF7870"/>
</dbReference>
<dbReference type="PANTHER" id="PTHR33597">
    <property type="entry name" value="OS02G0760400 PROTEIN"/>
    <property type="match status" value="1"/>
</dbReference>
<keyword evidence="3" id="KW-1185">Reference proteome</keyword>
<protein>
    <recommendedName>
        <fullName evidence="1">DUF7870 domain-containing protein</fullName>
    </recommendedName>
</protein>
<gene>
    <name evidence="2" type="ORF">SDJN03_14040</name>
</gene>
<feature type="domain" description="DUF7870" evidence="1">
    <location>
        <begin position="196"/>
        <end position="373"/>
    </location>
</feature>
<dbReference type="EMBL" id="JAGKQH010000009">
    <property type="protein sequence ID" value="KAG6591694.1"/>
    <property type="molecule type" value="Genomic_DNA"/>
</dbReference>
<sequence>MEVLRMMQLMFLWLRTRSSRVALVGGNHTAARVLSANFLQFCFCPEINRAISLFFLLSFHLKQSMALSLGTKPVEYVQVSGLYLVIKHPTAESRLLRFLARAVLLALLIVSFPYFGSILRGSSIASQSVLNNAKFGSDNDIDIDKSTNYRIVYLEQADSTLVDEEMSKLGKDEIKFHSQRQLLFAYESDAKRAAALNELEDVLLEPPRSASRKSRRYLRRTRYLPDLMGDSLEGYPRHVFIDVGLPEKEGGSGTSWFNHNYPTRNKKFEMFKIETVNTDHEPSSKALQVGISDWLSSNVKAEDYVVMKAEAEVVEEMMQSEAIQLVNELFLECKPQPNGGRKVSGGGGRRAYWQCLALYGLLRDKGVAVHQWWG</sequence>
<dbReference type="Proteomes" id="UP000685013">
    <property type="component" value="Chromosome 9"/>
</dbReference>
<dbReference type="PANTHER" id="PTHR33597:SF11">
    <property type="entry name" value="OS07G0620600 PROTEIN"/>
    <property type="match status" value="1"/>
</dbReference>
<evidence type="ECO:0000259" key="1">
    <source>
        <dbReference type="Pfam" id="PF25276"/>
    </source>
</evidence>
<reference evidence="2 3" key="1">
    <citation type="journal article" date="2021" name="Hortic Res">
        <title>The domestication of Cucurbita argyrosperma as revealed by the genome of its wild relative.</title>
        <authorList>
            <person name="Barrera-Redondo J."/>
            <person name="Sanchez-de la Vega G."/>
            <person name="Aguirre-Liguori J.A."/>
            <person name="Castellanos-Morales G."/>
            <person name="Gutierrez-Guerrero Y.T."/>
            <person name="Aguirre-Dugua X."/>
            <person name="Aguirre-Planter E."/>
            <person name="Tenaillon M.I."/>
            <person name="Lira-Saade R."/>
            <person name="Eguiarte L.E."/>
        </authorList>
    </citation>
    <scope>NUCLEOTIDE SEQUENCE [LARGE SCALE GENOMIC DNA]</scope>
    <source>
        <strain evidence="2">JBR-2021</strain>
    </source>
</reference>
<accession>A0AAV6N3K7</accession>
<organism evidence="2 3">
    <name type="scientific">Cucurbita argyrosperma subsp. sororia</name>
    <dbReference type="NCBI Taxonomy" id="37648"/>
    <lineage>
        <taxon>Eukaryota</taxon>
        <taxon>Viridiplantae</taxon>
        <taxon>Streptophyta</taxon>
        <taxon>Embryophyta</taxon>
        <taxon>Tracheophyta</taxon>
        <taxon>Spermatophyta</taxon>
        <taxon>Magnoliopsida</taxon>
        <taxon>eudicotyledons</taxon>
        <taxon>Gunneridae</taxon>
        <taxon>Pentapetalae</taxon>
        <taxon>rosids</taxon>
        <taxon>fabids</taxon>
        <taxon>Cucurbitales</taxon>
        <taxon>Cucurbitaceae</taxon>
        <taxon>Cucurbiteae</taxon>
        <taxon>Cucurbita</taxon>
    </lineage>
</organism>
<evidence type="ECO:0000313" key="2">
    <source>
        <dbReference type="EMBL" id="KAG6591694.1"/>
    </source>
</evidence>
<dbReference type="Pfam" id="PF25276">
    <property type="entry name" value="DUF7870"/>
    <property type="match status" value="1"/>
</dbReference>
<proteinExistence type="predicted"/>